<dbReference type="PANTHER" id="PTHR37187">
    <property type="entry name" value="EXPRESSED PROTEIN"/>
    <property type="match status" value="1"/>
</dbReference>
<organism evidence="2 3">
    <name type="scientific">Stephania japonica</name>
    <dbReference type="NCBI Taxonomy" id="461633"/>
    <lineage>
        <taxon>Eukaryota</taxon>
        <taxon>Viridiplantae</taxon>
        <taxon>Streptophyta</taxon>
        <taxon>Embryophyta</taxon>
        <taxon>Tracheophyta</taxon>
        <taxon>Spermatophyta</taxon>
        <taxon>Magnoliopsida</taxon>
        <taxon>Ranunculales</taxon>
        <taxon>Menispermaceae</taxon>
        <taxon>Menispermoideae</taxon>
        <taxon>Cissampelideae</taxon>
        <taxon>Stephania</taxon>
    </lineage>
</organism>
<dbReference type="EMBL" id="JBBNAE010000011">
    <property type="protein sequence ID" value="KAK9086062.1"/>
    <property type="molecule type" value="Genomic_DNA"/>
</dbReference>
<comment type="caution">
    <text evidence="2">The sequence shown here is derived from an EMBL/GenBank/DDBJ whole genome shotgun (WGS) entry which is preliminary data.</text>
</comment>
<dbReference type="PANTHER" id="PTHR37187:SF7">
    <property type="entry name" value="EXPRESSED PROTEIN"/>
    <property type="match status" value="1"/>
</dbReference>
<keyword evidence="3" id="KW-1185">Reference proteome</keyword>
<accession>A0AAP0E731</accession>
<reference evidence="2 3" key="1">
    <citation type="submission" date="2024-01" db="EMBL/GenBank/DDBJ databases">
        <title>Genome assemblies of Stephania.</title>
        <authorList>
            <person name="Yang L."/>
        </authorList>
    </citation>
    <scope>NUCLEOTIDE SEQUENCE [LARGE SCALE GENOMIC DNA]</scope>
    <source>
        <strain evidence="2">QJT</strain>
        <tissue evidence="2">Leaf</tissue>
    </source>
</reference>
<dbReference type="AlphaFoldDB" id="A0AAP0E731"/>
<feature type="compositionally biased region" description="Basic and acidic residues" evidence="1">
    <location>
        <begin position="142"/>
        <end position="151"/>
    </location>
</feature>
<feature type="compositionally biased region" description="Low complexity" evidence="1">
    <location>
        <begin position="63"/>
        <end position="73"/>
    </location>
</feature>
<sequence>MPKGAKRRKALKRKKEEEKSAIQSSAQIGASDDDPRSQDDKGGSDSGDGGDVSSPTTKKSGNGEESSSSSVFGSGFGGESKAGEAEAVAEAVAVVVKDVVVGEESNPSRDVKVDFVEDVKSLSMLSRSSSSSSSSSSDSSSDEEKKDLEVTESVKEVVVVGQEEERLTFIEDSPLEDSEKRLVVTLVDLGVEEISRNGGDEQHCVHEVESDKNVIESVTVSSLDNLGADPPQGAVHQFEEKSSVIDDSQSRNSEEKTLAVPVIGQGAEESSGIGGEQAKVESETVKSKDSHVHEVESDKNARESDAFVSLDNEQHELPVAPPTIRPTSWKSCCGLFEVLTGSSR</sequence>
<evidence type="ECO:0000313" key="3">
    <source>
        <dbReference type="Proteomes" id="UP001417504"/>
    </source>
</evidence>
<proteinExistence type="predicted"/>
<feature type="compositionally biased region" description="Low complexity" evidence="1">
    <location>
        <begin position="123"/>
        <end position="139"/>
    </location>
</feature>
<feature type="compositionally biased region" description="Basic and acidic residues" evidence="1">
    <location>
        <begin position="278"/>
        <end position="305"/>
    </location>
</feature>
<feature type="compositionally biased region" description="Basic residues" evidence="1">
    <location>
        <begin position="1"/>
        <end position="13"/>
    </location>
</feature>
<feature type="compositionally biased region" description="Basic and acidic residues" evidence="1">
    <location>
        <begin position="33"/>
        <end position="43"/>
    </location>
</feature>
<dbReference type="Proteomes" id="UP001417504">
    <property type="component" value="Unassembled WGS sequence"/>
</dbReference>
<gene>
    <name evidence="2" type="ORF">Sjap_026473</name>
</gene>
<protein>
    <submittedName>
        <fullName evidence="2">Uncharacterized protein</fullName>
    </submittedName>
</protein>
<evidence type="ECO:0000313" key="2">
    <source>
        <dbReference type="EMBL" id="KAK9086062.1"/>
    </source>
</evidence>
<feature type="region of interest" description="Disordered" evidence="1">
    <location>
        <begin position="223"/>
        <end position="306"/>
    </location>
</feature>
<feature type="compositionally biased region" description="Basic and acidic residues" evidence="1">
    <location>
        <begin position="237"/>
        <end position="257"/>
    </location>
</feature>
<feature type="region of interest" description="Disordered" evidence="1">
    <location>
        <begin position="1"/>
        <end position="84"/>
    </location>
</feature>
<name>A0AAP0E731_9MAGN</name>
<feature type="region of interest" description="Disordered" evidence="1">
    <location>
        <begin position="123"/>
        <end position="151"/>
    </location>
</feature>
<feature type="compositionally biased region" description="Low complexity" evidence="1">
    <location>
        <begin position="21"/>
        <end position="30"/>
    </location>
</feature>
<evidence type="ECO:0000256" key="1">
    <source>
        <dbReference type="SAM" id="MobiDB-lite"/>
    </source>
</evidence>